<feature type="transmembrane region" description="Helical" evidence="5">
    <location>
        <begin position="20"/>
        <end position="45"/>
    </location>
</feature>
<reference evidence="8" key="1">
    <citation type="submission" date="2016-10" db="EMBL/GenBank/DDBJ databases">
        <authorList>
            <person name="Varghese N."/>
            <person name="Submissions S."/>
        </authorList>
    </citation>
    <scope>NUCLEOTIDE SEQUENCE [LARGE SCALE GENOMIC DNA]</scope>
    <source>
        <strain evidence="8">XJ109</strain>
    </source>
</reference>
<keyword evidence="4 5" id="KW-0472">Membrane</keyword>
<dbReference type="GO" id="GO:0005506">
    <property type="term" value="F:iron ion binding"/>
    <property type="evidence" value="ECO:0007669"/>
    <property type="project" value="InterPro"/>
</dbReference>
<dbReference type="OrthoDB" id="9770329at2"/>
<gene>
    <name evidence="7" type="ORF">SAMN05421738_107113</name>
</gene>
<feature type="transmembrane region" description="Helical" evidence="5">
    <location>
        <begin position="146"/>
        <end position="167"/>
    </location>
</feature>
<dbReference type="EMBL" id="FOUZ01000007">
    <property type="protein sequence ID" value="SFN15472.1"/>
    <property type="molecule type" value="Genomic_DNA"/>
</dbReference>
<evidence type="ECO:0000313" key="7">
    <source>
        <dbReference type="EMBL" id="SFN15472.1"/>
    </source>
</evidence>
<feature type="transmembrane region" description="Helical" evidence="5">
    <location>
        <begin position="66"/>
        <end position="87"/>
    </location>
</feature>
<feature type="domain" description="Fatty acid hydroxylase" evidence="6">
    <location>
        <begin position="110"/>
        <end position="238"/>
    </location>
</feature>
<dbReference type="PANTHER" id="PTHR11863">
    <property type="entry name" value="STEROL DESATURASE"/>
    <property type="match status" value="1"/>
</dbReference>
<feature type="transmembrane region" description="Helical" evidence="5">
    <location>
        <begin position="173"/>
        <end position="191"/>
    </location>
</feature>
<keyword evidence="3 5" id="KW-1133">Transmembrane helix</keyword>
<name>A0A1I4WQF6_9FLAO</name>
<dbReference type="RefSeq" id="WP_092908166.1">
    <property type="nucleotide sequence ID" value="NZ_FOUZ01000007.1"/>
</dbReference>
<evidence type="ECO:0000256" key="4">
    <source>
        <dbReference type="ARBA" id="ARBA00023136"/>
    </source>
</evidence>
<evidence type="ECO:0000256" key="1">
    <source>
        <dbReference type="ARBA" id="ARBA00004370"/>
    </source>
</evidence>
<evidence type="ECO:0000313" key="8">
    <source>
        <dbReference type="Proteomes" id="UP000199149"/>
    </source>
</evidence>
<dbReference type="GO" id="GO:0008610">
    <property type="term" value="P:lipid biosynthetic process"/>
    <property type="evidence" value="ECO:0007669"/>
    <property type="project" value="InterPro"/>
</dbReference>
<dbReference type="Proteomes" id="UP000199149">
    <property type="component" value="Unassembled WGS sequence"/>
</dbReference>
<organism evidence="7 8">
    <name type="scientific">Algoriella xinjiangensis</name>
    <dbReference type="NCBI Taxonomy" id="684065"/>
    <lineage>
        <taxon>Bacteria</taxon>
        <taxon>Pseudomonadati</taxon>
        <taxon>Bacteroidota</taxon>
        <taxon>Flavobacteriia</taxon>
        <taxon>Flavobacteriales</taxon>
        <taxon>Weeksellaceae</taxon>
        <taxon>Algoriella</taxon>
    </lineage>
</organism>
<evidence type="ECO:0000256" key="3">
    <source>
        <dbReference type="ARBA" id="ARBA00022989"/>
    </source>
</evidence>
<dbReference type="InterPro" id="IPR006694">
    <property type="entry name" value="Fatty_acid_hydroxylase"/>
</dbReference>
<dbReference type="AlphaFoldDB" id="A0A1I4WQF6"/>
<protein>
    <submittedName>
        <fullName evidence="7">Sterol desaturase/sphingolipid hydroxylase, fatty acid hydroxylase superfamily</fullName>
    </submittedName>
</protein>
<feature type="transmembrane region" description="Helical" evidence="5">
    <location>
        <begin position="99"/>
        <end position="125"/>
    </location>
</feature>
<comment type="subcellular location">
    <subcellularLocation>
        <location evidence="1">Membrane</location>
    </subcellularLocation>
</comment>
<dbReference type="STRING" id="684065.SAMN05421738_107113"/>
<sequence length="241" mass="28530">MDNITDTLHHYIHLLAQFSWLEWIIFSLIVNILLFLFSILLFLFIEKTCHKKTLQPTNHPIYKTDFLISLLTIICNAFVMLIGVVLWKNNLIVLNESKSLFSVALECIGLLILMDLFMYIFHYLAHIPFIYKILHRKHHEHTSTNFLSLFVLHPFETLGFGLMMISLFSFYDFSILSIVLYLTINLIWGTIGHLNREFFPSSFDLFFVGTTKFHNQHHLYENKNFGFYTSIWDRIFGTYKA</sequence>
<dbReference type="InterPro" id="IPR050307">
    <property type="entry name" value="Sterol_Desaturase_Related"/>
</dbReference>
<keyword evidence="2 5" id="KW-0812">Transmembrane</keyword>
<dbReference type="GO" id="GO:0016491">
    <property type="term" value="F:oxidoreductase activity"/>
    <property type="evidence" value="ECO:0007669"/>
    <property type="project" value="InterPro"/>
</dbReference>
<dbReference type="Pfam" id="PF04116">
    <property type="entry name" value="FA_hydroxylase"/>
    <property type="match status" value="1"/>
</dbReference>
<accession>A0A1I4WQF6</accession>
<keyword evidence="8" id="KW-1185">Reference proteome</keyword>
<evidence type="ECO:0000256" key="5">
    <source>
        <dbReference type="SAM" id="Phobius"/>
    </source>
</evidence>
<evidence type="ECO:0000256" key="2">
    <source>
        <dbReference type="ARBA" id="ARBA00022692"/>
    </source>
</evidence>
<dbReference type="GO" id="GO:0016020">
    <property type="term" value="C:membrane"/>
    <property type="evidence" value="ECO:0007669"/>
    <property type="project" value="UniProtKB-SubCell"/>
</dbReference>
<proteinExistence type="predicted"/>
<evidence type="ECO:0000259" key="6">
    <source>
        <dbReference type="Pfam" id="PF04116"/>
    </source>
</evidence>